<feature type="region of interest" description="Disordered" evidence="11">
    <location>
        <begin position="403"/>
        <end position="427"/>
    </location>
</feature>
<feature type="compositionally biased region" description="Acidic residues" evidence="11">
    <location>
        <begin position="73"/>
        <end position="86"/>
    </location>
</feature>
<feature type="compositionally biased region" description="Basic and acidic residues" evidence="11">
    <location>
        <begin position="403"/>
        <end position="413"/>
    </location>
</feature>
<keyword evidence="7" id="KW-0206">Cytoskeleton</keyword>
<keyword evidence="4" id="KW-0963">Cytoplasm</keyword>
<sequence>MMSSTISEDSNEFVLPPDSPGSSVSTRLQEEYDELLRFAVVVPSFDPTCMPKSLQDIRGSFPETSNNQTQQTEDGDYNIEDEYAEREEERPHLQIREPVSTSEHTGNAGESHQSSRQETQDYQEGFTSNDNSTISDKNARTHQTVPKLATMPMGDPLKAKLFMRPDSPSSTFSGYSHRDSESGSLMGDEMGFTVSVDQDLTRMESRVWPVKNKADWLTKKNKHRKKEKGTWLNSRDYTQGMDGLRELLHTYEQSIERKDQVIANLTHALQKQKEKFEMLRTFSEWKISLNDKKREVLASKLAERHYHRLLLQKSWDGWHSIVESKWRERVEKACQSKAQEVCMALTNDYETKIASLNEGLESSRNEVIRLHAEREQYEETMKKAFMRGVCALNMEAMAIFQDQEDKGSEKSDGAEVAQMPQQQQQPVVPVVSSQTEEYYSMTVPQEPVYSSNPPGAPAPRVVTSQAASRGVVVGNKIITSQAKSGGATKFTKAKTITAKLTGNVNVPRGAMLGNPTLVPPMSSVVVERHQPIVKQTVGQATASRYVKASEGQGQVAKGPVQRKIAGQHPQAVKIVE</sequence>
<feature type="region of interest" description="Disordered" evidence="11">
    <location>
        <begin position="47"/>
        <end position="186"/>
    </location>
</feature>
<accession>A0AAD9JQ71</accession>
<keyword evidence="13" id="KW-1185">Reference proteome</keyword>
<comment type="caution">
    <text evidence="12">The sequence shown here is derived from an EMBL/GenBank/DDBJ whole genome shotgun (WGS) entry which is preliminary data.</text>
</comment>
<keyword evidence="6" id="KW-0175">Coiled coil</keyword>
<comment type="function">
    <text evidence="10">Essential for the assembly of the distal half of centrioles, required for centriole elongation. Acts as a negative regulator of centriole elongation.</text>
</comment>
<proteinExistence type="inferred from homology"/>
<name>A0AAD9JQ71_9ANNE</name>
<evidence type="ECO:0000313" key="12">
    <source>
        <dbReference type="EMBL" id="KAK2156598.1"/>
    </source>
</evidence>
<evidence type="ECO:0000256" key="11">
    <source>
        <dbReference type="SAM" id="MobiDB-lite"/>
    </source>
</evidence>
<comment type="similarity">
    <text evidence="2">Belongs to the POC5 family.</text>
</comment>
<evidence type="ECO:0000313" key="13">
    <source>
        <dbReference type="Proteomes" id="UP001208570"/>
    </source>
</evidence>
<dbReference type="AlphaFoldDB" id="A0AAD9JQ71"/>
<evidence type="ECO:0000256" key="5">
    <source>
        <dbReference type="ARBA" id="ARBA00022737"/>
    </source>
</evidence>
<feature type="compositionally biased region" description="Polar residues" evidence="11">
    <location>
        <begin position="120"/>
        <end position="144"/>
    </location>
</feature>
<evidence type="ECO:0000256" key="4">
    <source>
        <dbReference type="ARBA" id="ARBA00022490"/>
    </source>
</evidence>
<reference evidence="12" key="1">
    <citation type="journal article" date="2023" name="Mol. Biol. Evol.">
        <title>Third-Generation Sequencing Reveals the Adaptive Role of the Epigenome in Three Deep-Sea Polychaetes.</title>
        <authorList>
            <person name="Perez M."/>
            <person name="Aroh O."/>
            <person name="Sun Y."/>
            <person name="Lan Y."/>
            <person name="Juniper S.K."/>
            <person name="Young C.R."/>
            <person name="Angers B."/>
            <person name="Qian P.Y."/>
        </authorList>
    </citation>
    <scope>NUCLEOTIDE SEQUENCE</scope>
    <source>
        <strain evidence="12">P08H-3</strain>
    </source>
</reference>
<dbReference type="Proteomes" id="UP001208570">
    <property type="component" value="Unassembled WGS sequence"/>
</dbReference>
<comment type="subcellular location">
    <subcellularLocation>
        <location evidence="1">Cytoplasm</location>
        <location evidence="1">Cytoskeleton</location>
        <location evidence="1">Microtubule organizing center</location>
        <location evidence="1">Centrosome</location>
        <location evidence="1">Centriole</location>
    </subcellularLocation>
</comment>
<feature type="compositionally biased region" description="Polar residues" evidence="11">
    <location>
        <begin position="62"/>
        <end position="72"/>
    </location>
</feature>
<evidence type="ECO:0000256" key="7">
    <source>
        <dbReference type="ARBA" id="ARBA00023212"/>
    </source>
</evidence>
<keyword evidence="8" id="KW-0131">Cell cycle</keyword>
<evidence type="ECO:0000256" key="6">
    <source>
        <dbReference type="ARBA" id="ARBA00023054"/>
    </source>
</evidence>
<keyword evidence="5" id="KW-0677">Repeat</keyword>
<evidence type="ECO:0000256" key="3">
    <source>
        <dbReference type="ARBA" id="ARBA00014910"/>
    </source>
</evidence>
<dbReference type="PANTHER" id="PTHR28618">
    <property type="entry name" value="CENTROSOMAL PROTEIN POC5"/>
    <property type="match status" value="1"/>
</dbReference>
<gene>
    <name evidence="12" type="ORF">LSH36_209g04027</name>
</gene>
<organism evidence="12 13">
    <name type="scientific">Paralvinella palmiformis</name>
    <dbReference type="NCBI Taxonomy" id="53620"/>
    <lineage>
        <taxon>Eukaryota</taxon>
        <taxon>Metazoa</taxon>
        <taxon>Spiralia</taxon>
        <taxon>Lophotrochozoa</taxon>
        <taxon>Annelida</taxon>
        <taxon>Polychaeta</taxon>
        <taxon>Sedentaria</taxon>
        <taxon>Canalipalpata</taxon>
        <taxon>Terebellida</taxon>
        <taxon>Terebelliformia</taxon>
        <taxon>Alvinellidae</taxon>
        <taxon>Paralvinella</taxon>
    </lineage>
</organism>
<evidence type="ECO:0000256" key="9">
    <source>
        <dbReference type="ARBA" id="ARBA00031694"/>
    </source>
</evidence>
<feature type="compositionally biased region" description="Polar residues" evidence="11">
    <location>
        <begin position="99"/>
        <end position="112"/>
    </location>
</feature>
<evidence type="ECO:0000256" key="8">
    <source>
        <dbReference type="ARBA" id="ARBA00023306"/>
    </source>
</evidence>
<dbReference type="InterPro" id="IPR033351">
    <property type="entry name" value="POC5"/>
</dbReference>
<dbReference type="EMBL" id="JAODUP010000209">
    <property type="protein sequence ID" value="KAK2156598.1"/>
    <property type="molecule type" value="Genomic_DNA"/>
</dbReference>
<dbReference type="PANTHER" id="PTHR28618:SF1">
    <property type="entry name" value="CENTROSOMAL PROTEIN POC5"/>
    <property type="match status" value="1"/>
</dbReference>
<evidence type="ECO:0000256" key="2">
    <source>
        <dbReference type="ARBA" id="ARBA00010411"/>
    </source>
</evidence>
<dbReference type="GO" id="GO:0005814">
    <property type="term" value="C:centriole"/>
    <property type="evidence" value="ECO:0007669"/>
    <property type="project" value="UniProtKB-SubCell"/>
</dbReference>
<feature type="region of interest" description="Disordered" evidence="11">
    <location>
        <begin position="1"/>
        <end position="27"/>
    </location>
</feature>
<evidence type="ECO:0000256" key="10">
    <source>
        <dbReference type="ARBA" id="ARBA00049959"/>
    </source>
</evidence>
<protein>
    <recommendedName>
        <fullName evidence="3">Centrosomal protein POC5</fullName>
    </recommendedName>
    <alternativeName>
        <fullName evidence="9">Protein of centriole 5</fullName>
    </alternativeName>
</protein>
<evidence type="ECO:0000256" key="1">
    <source>
        <dbReference type="ARBA" id="ARBA00004114"/>
    </source>
</evidence>